<evidence type="ECO:0000313" key="3">
    <source>
        <dbReference type="EMBL" id="EDY17151.1"/>
    </source>
</evidence>
<dbReference type="AlphaFoldDB" id="B4D8U3"/>
<dbReference type="EMBL" id="ABVL01000023">
    <property type="protein sequence ID" value="EDY17151.1"/>
    <property type="molecule type" value="Genomic_DNA"/>
</dbReference>
<feature type="transmembrane region" description="Helical" evidence="1">
    <location>
        <begin position="15"/>
        <end position="32"/>
    </location>
</feature>
<feature type="domain" description="Inner membrane protein YgaP-like transmembrane" evidence="2">
    <location>
        <begin position="7"/>
        <end position="66"/>
    </location>
</feature>
<dbReference type="InParanoid" id="B4D8U3"/>
<keyword evidence="1" id="KW-0472">Membrane</keyword>
<dbReference type="STRING" id="497964.CfE428DRAFT_5333"/>
<accession>B4D8U3</accession>
<reference evidence="3 4" key="1">
    <citation type="journal article" date="2011" name="J. Bacteriol.">
        <title>Genome sequence of Chthoniobacter flavus Ellin428, an aerobic heterotrophic soil bacterium.</title>
        <authorList>
            <person name="Kant R."/>
            <person name="van Passel M.W."/>
            <person name="Palva A."/>
            <person name="Lucas S."/>
            <person name="Lapidus A."/>
            <person name="Glavina Del Rio T."/>
            <person name="Dalin E."/>
            <person name="Tice H."/>
            <person name="Bruce D."/>
            <person name="Goodwin L."/>
            <person name="Pitluck S."/>
            <person name="Larimer F.W."/>
            <person name="Land M.L."/>
            <person name="Hauser L."/>
            <person name="Sangwan P."/>
            <person name="de Vos W.M."/>
            <person name="Janssen P.H."/>
            <person name="Smidt H."/>
        </authorList>
    </citation>
    <scope>NUCLEOTIDE SEQUENCE [LARGE SCALE GENOMIC DNA]</scope>
    <source>
        <strain evidence="3 4">Ellin428</strain>
    </source>
</reference>
<proteinExistence type="predicted"/>
<dbReference type="Proteomes" id="UP000005824">
    <property type="component" value="Unassembled WGS sequence"/>
</dbReference>
<evidence type="ECO:0000256" key="1">
    <source>
        <dbReference type="SAM" id="Phobius"/>
    </source>
</evidence>
<evidence type="ECO:0000259" key="2">
    <source>
        <dbReference type="Pfam" id="PF11127"/>
    </source>
</evidence>
<keyword evidence="4" id="KW-1185">Reference proteome</keyword>
<name>B4D8U3_9BACT</name>
<keyword evidence="1" id="KW-1133">Transmembrane helix</keyword>
<dbReference type="RefSeq" id="WP_006982654.1">
    <property type="nucleotide sequence ID" value="NZ_ABVL01000023.1"/>
</dbReference>
<dbReference type="InterPro" id="IPR021309">
    <property type="entry name" value="YgaP-like_TM"/>
</dbReference>
<protein>
    <recommendedName>
        <fullName evidence="2">Inner membrane protein YgaP-like transmembrane domain-containing protein</fullName>
    </recommendedName>
</protein>
<comment type="caution">
    <text evidence="3">The sequence shown here is derived from an EMBL/GenBank/DDBJ whole genome shotgun (WGS) entry which is preliminary data.</text>
</comment>
<keyword evidence="1" id="KW-0812">Transmembrane</keyword>
<organism evidence="3 4">
    <name type="scientific">Chthoniobacter flavus Ellin428</name>
    <dbReference type="NCBI Taxonomy" id="497964"/>
    <lineage>
        <taxon>Bacteria</taxon>
        <taxon>Pseudomonadati</taxon>
        <taxon>Verrucomicrobiota</taxon>
        <taxon>Spartobacteria</taxon>
        <taxon>Chthoniobacterales</taxon>
        <taxon>Chthoniobacteraceae</taxon>
        <taxon>Chthoniobacter</taxon>
    </lineage>
</organism>
<sequence length="68" mass="7657">MISKPVVNVSETERYAAGIIGAMLLAAGLRPLKPWRLFWAACCFYRLFTGNCKGYEMLGISTCERKRP</sequence>
<dbReference type="Pfam" id="PF11127">
    <property type="entry name" value="YgaP-like_TM"/>
    <property type="match status" value="1"/>
</dbReference>
<evidence type="ECO:0000313" key="4">
    <source>
        <dbReference type="Proteomes" id="UP000005824"/>
    </source>
</evidence>
<gene>
    <name evidence="3" type="ORF">CfE428DRAFT_5333</name>
</gene>